<keyword evidence="2" id="KW-1133">Transmembrane helix</keyword>
<dbReference type="Proteomes" id="UP000243015">
    <property type="component" value="Unassembled WGS sequence"/>
</dbReference>
<evidence type="ECO:0000256" key="1">
    <source>
        <dbReference type="SAM" id="MobiDB-lite"/>
    </source>
</evidence>
<evidence type="ECO:0000313" key="4">
    <source>
        <dbReference type="Proteomes" id="UP000243015"/>
    </source>
</evidence>
<proteinExistence type="predicted"/>
<accession>A0A178F4F4</accession>
<gene>
    <name evidence="3" type="ORF">A7C99_1614</name>
</gene>
<name>A0A178F4F4_TRIRU</name>
<feature type="transmembrane region" description="Helical" evidence="2">
    <location>
        <begin position="43"/>
        <end position="64"/>
    </location>
</feature>
<dbReference type="EMBL" id="LHPM01000011">
    <property type="protein sequence ID" value="OAL67199.1"/>
    <property type="molecule type" value="Genomic_DNA"/>
</dbReference>
<keyword evidence="2" id="KW-0472">Membrane</keyword>
<dbReference type="AlphaFoldDB" id="A0A178F4F4"/>
<comment type="caution">
    <text evidence="3">The sequence shown here is derived from an EMBL/GenBank/DDBJ whole genome shotgun (WGS) entry which is preliminary data.</text>
</comment>
<evidence type="ECO:0000313" key="3">
    <source>
        <dbReference type="EMBL" id="OAL67199.1"/>
    </source>
</evidence>
<feature type="region of interest" description="Disordered" evidence="1">
    <location>
        <begin position="1"/>
        <end position="26"/>
    </location>
</feature>
<keyword evidence="2" id="KW-0812">Transmembrane</keyword>
<organism evidence="3 4">
    <name type="scientific">Trichophyton rubrum</name>
    <name type="common">Athlete's foot fungus</name>
    <name type="synonym">Epidermophyton rubrum</name>
    <dbReference type="NCBI Taxonomy" id="5551"/>
    <lineage>
        <taxon>Eukaryota</taxon>
        <taxon>Fungi</taxon>
        <taxon>Dikarya</taxon>
        <taxon>Ascomycota</taxon>
        <taxon>Pezizomycotina</taxon>
        <taxon>Eurotiomycetes</taxon>
        <taxon>Eurotiomycetidae</taxon>
        <taxon>Onygenales</taxon>
        <taxon>Arthrodermataceae</taxon>
        <taxon>Trichophyton</taxon>
    </lineage>
</organism>
<reference evidence="3 4" key="1">
    <citation type="submission" date="2016-05" db="EMBL/GenBank/DDBJ databases">
        <title>Genome sequencing of Trichophyton rubrum CMCC(F)T1i isolated from hair.</title>
        <authorList>
            <person name="Zhan P."/>
            <person name="Tao Y."/>
            <person name="Liu W."/>
        </authorList>
    </citation>
    <scope>NUCLEOTIDE SEQUENCE [LARGE SCALE GENOMIC DNA]</scope>
    <source>
        <strain evidence="4">CMCC(F)T1i</strain>
    </source>
</reference>
<sequence>MPDRDSRPAAQGQRSARLAGSTTPSGIGNTLVRAIRDAGAGKALLLDSIIIITSCLLTVTGFLFDGGGGGGRQTDRQTAETVAMELAEGKPRDRQPPHPPVSILYSRKDGLEMLVSPAGRCDWA</sequence>
<protein>
    <submittedName>
        <fullName evidence="3">Uncharacterized protein</fullName>
    </submittedName>
</protein>
<evidence type="ECO:0000256" key="2">
    <source>
        <dbReference type="SAM" id="Phobius"/>
    </source>
</evidence>